<dbReference type="Proteomes" id="UP000473648">
    <property type="component" value="Unassembled WGS sequence"/>
</dbReference>
<feature type="domain" description="SpaA-like prealbumin fold" evidence="1">
    <location>
        <begin position="120"/>
        <end position="176"/>
    </location>
</feature>
<reference evidence="2" key="1">
    <citation type="journal article" date="2020" name="Appl. Environ. Microbiol.">
        <title>Medium-Chain Fatty Acid Synthesis by 'Candidatus Weimeria bifida' gen. nov., sp. nov., and 'Candidatus Pseudoramibacter fermentans' sp. nov.</title>
        <authorList>
            <person name="Scarborough M.J."/>
            <person name="Myers K.S."/>
            <person name="Donohue T.J."/>
            <person name="Noguera D.R."/>
        </authorList>
    </citation>
    <scope>NUCLEOTIDE SEQUENCE</scope>
    <source>
        <strain evidence="2">EUB1.1</strain>
    </source>
</reference>
<gene>
    <name evidence="2" type="ORF">FRC53_09635</name>
</gene>
<proteinExistence type="predicted"/>
<evidence type="ECO:0000313" key="3">
    <source>
        <dbReference type="Proteomes" id="UP000473648"/>
    </source>
</evidence>
<name>A0A6L5GTT1_9FIRM</name>
<dbReference type="Gene3D" id="2.60.40.10">
    <property type="entry name" value="Immunoglobulins"/>
    <property type="match status" value="2"/>
</dbReference>
<dbReference type="InterPro" id="IPR013783">
    <property type="entry name" value="Ig-like_fold"/>
</dbReference>
<protein>
    <recommendedName>
        <fullName evidence="1">SpaA-like prealbumin fold domain-containing protein</fullName>
    </recommendedName>
</protein>
<dbReference type="InterPro" id="IPR041033">
    <property type="entry name" value="SpaA_PFL_dom_1"/>
</dbReference>
<keyword evidence="3" id="KW-1185">Reference proteome</keyword>
<dbReference type="AlphaFoldDB" id="A0A6L5GTT1"/>
<sequence length="253" mass="27546">MTNESVTSKGTTVEKNKNVTVDLKDAYTPNQTTKKYALKVRKTENIDKKDTNKRIRGSRYAMFRWTGQIAAADAQDNALLSASLRVSNVATTAAADQKDPYARFRDLTRADITAANGWKEIVSSDTDANGEIKADSASNTDITPGIYAIMEQTPPAGYQRTANPAIIRLKEDGTKKMISNANGAAELETEGAVQFLRWRETATNVEIAKVDENGKPVKGAILAVYDKDGKLIESWTTDGTAHRITAKLIAGDT</sequence>
<evidence type="ECO:0000259" key="1">
    <source>
        <dbReference type="Pfam" id="PF17802"/>
    </source>
</evidence>
<accession>A0A6L5GTT1</accession>
<organism evidence="2 3">
    <name type="scientific">Candidatus Pseudoramibacter fermentans</name>
    <dbReference type="NCBI Taxonomy" id="2594427"/>
    <lineage>
        <taxon>Bacteria</taxon>
        <taxon>Bacillati</taxon>
        <taxon>Bacillota</taxon>
        <taxon>Clostridia</taxon>
        <taxon>Eubacteriales</taxon>
        <taxon>Eubacteriaceae</taxon>
        <taxon>Pseudoramibacter</taxon>
    </lineage>
</organism>
<dbReference type="Pfam" id="PF17802">
    <property type="entry name" value="SpaA"/>
    <property type="match status" value="1"/>
</dbReference>
<evidence type="ECO:0000313" key="2">
    <source>
        <dbReference type="EMBL" id="MQM73654.1"/>
    </source>
</evidence>
<dbReference type="EMBL" id="VOGB01000005">
    <property type="protein sequence ID" value="MQM73654.1"/>
    <property type="molecule type" value="Genomic_DNA"/>
</dbReference>
<comment type="caution">
    <text evidence="2">The sequence shown here is derived from an EMBL/GenBank/DDBJ whole genome shotgun (WGS) entry which is preliminary data.</text>
</comment>